<dbReference type="EMBL" id="CVRI01000042">
    <property type="protein sequence ID" value="CRK95531.1"/>
    <property type="molecule type" value="Genomic_DNA"/>
</dbReference>
<evidence type="ECO:0000256" key="1">
    <source>
        <dbReference type="SAM" id="MobiDB-lite"/>
    </source>
</evidence>
<sequence length="87" mass="10402">MKFIYLDIRKYFLNRKSEIRNILQDENRLNFNLMVFRYFFSTSFFTTGNIKRTMAQCFHLNNSRTTKAAEKKNIGETPNGEEIGLKH</sequence>
<accession>A0A1J1I5S2</accession>
<feature type="region of interest" description="Disordered" evidence="1">
    <location>
        <begin position="68"/>
        <end position="87"/>
    </location>
</feature>
<evidence type="ECO:0000313" key="3">
    <source>
        <dbReference type="Proteomes" id="UP000183832"/>
    </source>
</evidence>
<protein>
    <submittedName>
        <fullName evidence="2">CLUMA_CG009000, isoform A</fullName>
    </submittedName>
</protein>
<keyword evidence="3" id="KW-1185">Reference proteome</keyword>
<reference evidence="2 3" key="1">
    <citation type="submission" date="2015-04" db="EMBL/GenBank/DDBJ databases">
        <authorList>
            <person name="Syromyatnikov M.Y."/>
            <person name="Popov V.N."/>
        </authorList>
    </citation>
    <scope>NUCLEOTIDE SEQUENCE [LARGE SCALE GENOMIC DNA]</scope>
</reference>
<gene>
    <name evidence="2" type="ORF">CLUMA_CG009000</name>
</gene>
<organism evidence="2 3">
    <name type="scientific">Clunio marinus</name>
    <dbReference type="NCBI Taxonomy" id="568069"/>
    <lineage>
        <taxon>Eukaryota</taxon>
        <taxon>Metazoa</taxon>
        <taxon>Ecdysozoa</taxon>
        <taxon>Arthropoda</taxon>
        <taxon>Hexapoda</taxon>
        <taxon>Insecta</taxon>
        <taxon>Pterygota</taxon>
        <taxon>Neoptera</taxon>
        <taxon>Endopterygota</taxon>
        <taxon>Diptera</taxon>
        <taxon>Nematocera</taxon>
        <taxon>Chironomoidea</taxon>
        <taxon>Chironomidae</taxon>
        <taxon>Clunio</taxon>
    </lineage>
</organism>
<dbReference type="AlphaFoldDB" id="A0A1J1I5S2"/>
<proteinExistence type="predicted"/>
<dbReference type="Proteomes" id="UP000183832">
    <property type="component" value="Unassembled WGS sequence"/>
</dbReference>
<evidence type="ECO:0000313" key="2">
    <source>
        <dbReference type="EMBL" id="CRK95531.1"/>
    </source>
</evidence>
<name>A0A1J1I5S2_9DIPT</name>